<evidence type="ECO:0000256" key="3">
    <source>
        <dbReference type="ARBA" id="ARBA00022490"/>
    </source>
</evidence>
<reference evidence="7 8" key="1">
    <citation type="submission" date="2015-05" db="EMBL/GenBank/DDBJ databases">
        <title>Genome sequencing and analysis of members of genus Stenotrophomonas.</title>
        <authorList>
            <person name="Patil P.P."/>
            <person name="Midha S."/>
            <person name="Patil P.B."/>
        </authorList>
    </citation>
    <scope>NUCLEOTIDE SEQUENCE [LARGE SCALE GENOMIC DNA]</scope>
    <source>
        <strain evidence="7 8">DSM 12575</strain>
    </source>
</reference>
<sequence length="139" mass="15811">MHIDLTALNLRELDILIRAAKDRHKTLTGRAPAEKVRRMLATEARRAGYAIEEIFGPDADAARPEPKTRGRRKRAKVEPKYRDPDNRRNTWTGRGRMPRWLAAKTKHGRSVADFLIPGVARLTPKTQAVTGQRRLVKQG</sequence>
<evidence type="ECO:0000313" key="8">
    <source>
        <dbReference type="Proteomes" id="UP000050902"/>
    </source>
</evidence>
<evidence type="ECO:0000256" key="1">
    <source>
        <dbReference type="ARBA" id="ARBA00004453"/>
    </source>
</evidence>
<keyword evidence="4" id="KW-0238">DNA-binding</keyword>
<comment type="subcellular location">
    <subcellularLocation>
        <location evidence="1">Cytoplasm</location>
        <location evidence="1">Nucleoid</location>
    </subcellularLocation>
</comment>
<comment type="caution">
    <text evidence="7">The sequence shown here is derived from an EMBL/GenBank/DDBJ whole genome shotgun (WGS) entry which is preliminary data.</text>
</comment>
<dbReference type="SUPFAM" id="SSF81273">
    <property type="entry name" value="H-NS histone-like proteins"/>
    <property type="match status" value="1"/>
</dbReference>
<keyword evidence="3" id="KW-0963">Cytoplasm</keyword>
<dbReference type="SMART" id="SM00528">
    <property type="entry name" value="HNS"/>
    <property type="match status" value="1"/>
</dbReference>
<evidence type="ECO:0000256" key="2">
    <source>
        <dbReference type="ARBA" id="ARBA00010610"/>
    </source>
</evidence>
<evidence type="ECO:0000313" key="7">
    <source>
        <dbReference type="EMBL" id="KRG58548.1"/>
    </source>
</evidence>
<dbReference type="PANTHER" id="PTHR38097:SF2">
    <property type="entry name" value="DNA-BINDING PROTEIN STPA"/>
    <property type="match status" value="1"/>
</dbReference>
<proteinExistence type="inferred from homology"/>
<feature type="domain" description="DNA-binding protein H-NS-like C-terminal" evidence="6">
    <location>
        <begin position="71"/>
        <end position="116"/>
    </location>
</feature>
<dbReference type="EMBL" id="LDJG01000008">
    <property type="protein sequence ID" value="KRG58548.1"/>
    <property type="molecule type" value="Genomic_DNA"/>
</dbReference>
<dbReference type="Pfam" id="PF00816">
    <property type="entry name" value="Histone_HNS"/>
    <property type="match status" value="1"/>
</dbReference>
<keyword evidence="8" id="KW-1185">Reference proteome</keyword>
<dbReference type="InterPro" id="IPR037150">
    <property type="entry name" value="H-NS_C_dom_sf"/>
</dbReference>
<protein>
    <recommendedName>
        <fullName evidence="6">DNA-binding protein H-NS-like C-terminal domain-containing protein</fullName>
    </recommendedName>
</protein>
<evidence type="ECO:0000256" key="5">
    <source>
        <dbReference type="SAM" id="MobiDB-lite"/>
    </source>
</evidence>
<comment type="similarity">
    <text evidence="2">Belongs to the histone-like protein H-NS family.</text>
</comment>
<organism evidence="7 8">
    <name type="scientific">Stenotrophomonas nitritireducens</name>
    <dbReference type="NCBI Taxonomy" id="83617"/>
    <lineage>
        <taxon>Bacteria</taxon>
        <taxon>Pseudomonadati</taxon>
        <taxon>Pseudomonadota</taxon>
        <taxon>Gammaproteobacteria</taxon>
        <taxon>Lysobacterales</taxon>
        <taxon>Lysobacteraceae</taxon>
        <taxon>Stenotrophomonas</taxon>
    </lineage>
</organism>
<evidence type="ECO:0000259" key="6">
    <source>
        <dbReference type="SMART" id="SM00528"/>
    </source>
</evidence>
<dbReference type="PANTHER" id="PTHR38097">
    <property type="match status" value="1"/>
</dbReference>
<dbReference type="Proteomes" id="UP000050902">
    <property type="component" value="Unassembled WGS sequence"/>
</dbReference>
<gene>
    <name evidence="7" type="ORF">ABB22_06840</name>
</gene>
<accession>A0ABR5NL27</accession>
<dbReference type="Gene3D" id="4.10.430.10">
    <property type="entry name" value="Histone-like protein H-NS, C-terminal domain"/>
    <property type="match status" value="1"/>
</dbReference>
<feature type="region of interest" description="Disordered" evidence="5">
    <location>
        <begin position="55"/>
        <end position="98"/>
    </location>
</feature>
<feature type="compositionally biased region" description="Basic and acidic residues" evidence="5">
    <location>
        <begin position="76"/>
        <end position="88"/>
    </location>
</feature>
<name>A0ABR5NL27_9GAMM</name>
<dbReference type="InterPro" id="IPR027444">
    <property type="entry name" value="H-NS_C_dom"/>
</dbReference>
<evidence type="ECO:0000256" key="4">
    <source>
        <dbReference type="ARBA" id="ARBA00023125"/>
    </source>
</evidence>